<comment type="caution">
    <text evidence="2">The sequence shown here is derived from an EMBL/GenBank/DDBJ whole genome shotgun (WGS) entry which is preliminary data.</text>
</comment>
<name>A0A1G1Y066_9BACT</name>
<dbReference type="InterPro" id="IPR039344">
    <property type="entry name" value="MBLAC1"/>
</dbReference>
<dbReference type="AlphaFoldDB" id="A0A1G1Y066"/>
<evidence type="ECO:0000313" key="2">
    <source>
        <dbReference type="EMBL" id="OGY45735.1"/>
    </source>
</evidence>
<accession>A0A1G1Y066</accession>
<dbReference type="Pfam" id="PF00753">
    <property type="entry name" value="Lactamase_B"/>
    <property type="match status" value="1"/>
</dbReference>
<dbReference type="PANTHER" id="PTHR23200">
    <property type="entry name" value="METALLO-BETA-LACTAMASE DOMAIN-CONTAINING PROTEIN 1"/>
    <property type="match status" value="1"/>
</dbReference>
<dbReference type="CDD" id="cd07711">
    <property type="entry name" value="MBLAC1-like_MBL-fold"/>
    <property type="match status" value="1"/>
</dbReference>
<dbReference type="InterPro" id="IPR001279">
    <property type="entry name" value="Metallo-B-lactamas"/>
</dbReference>
<gene>
    <name evidence="2" type="ORF">A2663_02825</name>
</gene>
<reference evidence="2 3" key="1">
    <citation type="journal article" date="2016" name="Nat. Commun.">
        <title>Thousands of microbial genomes shed light on interconnected biogeochemical processes in an aquifer system.</title>
        <authorList>
            <person name="Anantharaman K."/>
            <person name="Brown C.T."/>
            <person name="Hug L.A."/>
            <person name="Sharon I."/>
            <person name="Castelle C.J."/>
            <person name="Probst A.J."/>
            <person name="Thomas B.C."/>
            <person name="Singh A."/>
            <person name="Wilkins M.J."/>
            <person name="Karaoz U."/>
            <person name="Brodie E.L."/>
            <person name="Williams K.H."/>
            <person name="Hubbard S.S."/>
            <person name="Banfield J.F."/>
        </authorList>
    </citation>
    <scope>NUCLEOTIDE SEQUENCE [LARGE SCALE GENOMIC DNA]</scope>
</reference>
<dbReference type="PANTHER" id="PTHR23200:SF49">
    <property type="entry name" value="METALLO-BETA-LACTAMASE DOMAIN-CONTAINING PROTEIN"/>
    <property type="match status" value="1"/>
</dbReference>
<feature type="domain" description="Metallo-beta-lactamase" evidence="1">
    <location>
        <begin position="21"/>
        <end position="175"/>
    </location>
</feature>
<dbReference type="InterPro" id="IPR036866">
    <property type="entry name" value="RibonucZ/Hydroxyglut_hydro"/>
</dbReference>
<dbReference type="Proteomes" id="UP000178432">
    <property type="component" value="Unassembled WGS sequence"/>
</dbReference>
<proteinExistence type="predicted"/>
<organism evidence="2 3">
    <name type="scientific">Candidatus Buchananbacteria bacterium RIFCSPHIGHO2_01_FULL_46_12</name>
    <dbReference type="NCBI Taxonomy" id="1797536"/>
    <lineage>
        <taxon>Bacteria</taxon>
        <taxon>Candidatus Buchananiibacteriota</taxon>
    </lineage>
</organism>
<dbReference type="EMBL" id="MHIF01000073">
    <property type="protein sequence ID" value="OGY45735.1"/>
    <property type="molecule type" value="Genomic_DNA"/>
</dbReference>
<evidence type="ECO:0000313" key="3">
    <source>
        <dbReference type="Proteomes" id="UP000178432"/>
    </source>
</evidence>
<protein>
    <recommendedName>
        <fullName evidence="1">Metallo-beta-lactamase domain-containing protein</fullName>
    </recommendedName>
</protein>
<dbReference type="SMART" id="SM00849">
    <property type="entry name" value="Lactamase_B"/>
    <property type="match status" value="1"/>
</dbReference>
<dbReference type="Gene3D" id="3.60.15.10">
    <property type="entry name" value="Ribonuclease Z/Hydroxyacylglutathione hydrolase-like"/>
    <property type="match status" value="1"/>
</dbReference>
<sequence>MAKVKIIFPGYFSTEDEGRACSNVILVQDQGLNIIVDPGTLPDQQVLLDKLQAEGLTPADIDIVYITHSHLDHYRNIGMFSRAKTLDFYGWWEGDGSKDYSGPVTADIEMIYTPGHSDDGTTFLVKTADGLVAICGDVFWRENFPEDDPYATDKEKLAESRRMVLAAANWVIPGHGARFKADK</sequence>
<evidence type="ECO:0000259" key="1">
    <source>
        <dbReference type="SMART" id="SM00849"/>
    </source>
</evidence>
<dbReference type="SUPFAM" id="SSF56281">
    <property type="entry name" value="Metallo-hydrolase/oxidoreductase"/>
    <property type="match status" value="1"/>
</dbReference>